<accession>A0A5J4F4P2</accession>
<dbReference type="AlphaFoldDB" id="A0A5J4F4P2"/>
<gene>
    <name evidence="1" type="ORF">MiAbW_00468</name>
</gene>
<dbReference type="EMBL" id="BJKP01000003">
    <property type="protein sequence ID" value="GEA25929.1"/>
    <property type="molecule type" value="Genomic_DNA"/>
</dbReference>
<proteinExistence type="predicted"/>
<protein>
    <submittedName>
        <fullName evidence="1">Uncharacterized protein</fullName>
    </submittedName>
</protein>
<evidence type="ECO:0000313" key="1">
    <source>
        <dbReference type="EMBL" id="GEA25929.1"/>
    </source>
</evidence>
<evidence type="ECO:0000313" key="2">
    <source>
        <dbReference type="Proteomes" id="UP000376575"/>
    </source>
</evidence>
<name>A0A5J4F4P2_MICAE</name>
<sequence>MMKWHRKLKDKGDSVNEIYIYLLLCHQTTFRTATDSAPRKENNN</sequence>
<reference evidence="1 2" key="1">
    <citation type="journal article" date="2019" name="FEMS Microbiol. Lett.">
        <title>A novel salt-tolerant genotype illuminates the sucrose gene evolution in freshwater bloom-forming cyanobacterium Microcystis aeruginosa.</title>
        <authorList>
            <person name="Tanabe Y."/>
            <person name="Yamaguchi H."/>
            <person name="Sano T."/>
            <person name="Kawachi M."/>
        </authorList>
    </citation>
    <scope>NUCLEOTIDE SEQUENCE [LARGE SCALE GENOMIC DNA]</scope>
    <source>
        <strain evidence="1 2">NIES-4325</strain>
    </source>
</reference>
<organism evidence="1 2">
    <name type="scientific">Microcystis aeruginosa NIES-4325</name>
    <dbReference type="NCBI Taxonomy" id="2569534"/>
    <lineage>
        <taxon>Bacteria</taxon>
        <taxon>Bacillati</taxon>
        <taxon>Cyanobacteriota</taxon>
        <taxon>Cyanophyceae</taxon>
        <taxon>Oscillatoriophycideae</taxon>
        <taxon>Chroococcales</taxon>
        <taxon>Microcystaceae</taxon>
        <taxon>Microcystis</taxon>
    </lineage>
</organism>
<dbReference type="Proteomes" id="UP000376575">
    <property type="component" value="Unassembled WGS sequence"/>
</dbReference>
<comment type="caution">
    <text evidence="1">The sequence shown here is derived from an EMBL/GenBank/DDBJ whole genome shotgun (WGS) entry which is preliminary data.</text>
</comment>